<dbReference type="InterPro" id="IPR027417">
    <property type="entry name" value="P-loop_NTPase"/>
</dbReference>
<dbReference type="RefSeq" id="WP_066341451.1">
    <property type="nucleotide sequence ID" value="NZ_CP016503.1"/>
</dbReference>
<name>A0A1B1U6Y1_9HELI</name>
<gene>
    <name evidence="1" type="ORF">BBW65_07055</name>
</gene>
<dbReference type="EMBL" id="CP016503">
    <property type="protein sequence ID" value="ANV98567.1"/>
    <property type="molecule type" value="Genomic_DNA"/>
</dbReference>
<evidence type="ECO:0000313" key="1">
    <source>
        <dbReference type="EMBL" id="ANV98567.1"/>
    </source>
</evidence>
<protein>
    <recommendedName>
        <fullName evidence="3">Phage protein</fullName>
    </recommendedName>
</protein>
<keyword evidence="2" id="KW-1185">Reference proteome</keyword>
<sequence length="509" mass="58423">MNNLKELQSFLKALPALNDKDKAKRVQKAKSDFRFFVQTYLSHHVSPTEASLFRNYIYDHLEDLSQKHNKILIEAYRGGAKTTLITRLFSLWKLLRGDKRYLIIISSTLDLAKESIELLSLEIQENIRLKSDFSLTPFLSATSEEMSFCCDGIPCKLKAFGAGKKLRGTNFLSMRPDLVVCDDIENDENVTSSTQRDKLYSWFNKAVLKLPARTNPTYNIIIVGTILHYDSLLKRIEKRSDFYFKSFPLVINFPSNLDELHKENLSSFLPLDFLLDDPSIKASDVLSDYLEDKSSFMSEFQNQPLDRENAPLSSFSTYEVLPSQIDCIYIGIDPSLGKARSDYFALSFLHYSKPLKQFFWEAHGYKITPDLMIEKILDLTLKKLKICKKIMIACESIAFQEFFKDSLKKAFYEQNLILPIIGVKPTAHKEVRLDSLSPLLSSSIFLIDQKSTLLQEELSTYPKCAHDDLLDSGDIAYLAFMHSSVCDYKNAKISSKLKGRFQSIKERYS</sequence>
<dbReference type="STRING" id="222136.BBW65_07055"/>
<evidence type="ECO:0000313" key="2">
    <source>
        <dbReference type="Proteomes" id="UP000092884"/>
    </source>
</evidence>
<accession>A0A1B1U6Y1</accession>
<reference evidence="2" key="1">
    <citation type="submission" date="2016-07" db="EMBL/GenBank/DDBJ databases">
        <authorList>
            <person name="Florea S."/>
            <person name="Webb J.S."/>
            <person name="Jaromczyk J."/>
            <person name="Schardl C.L."/>
        </authorList>
    </citation>
    <scope>NUCLEOTIDE SEQUENCE [LARGE SCALE GENOMIC DNA]</scope>
    <source>
        <strain evidence="2">MIT 01-6242</strain>
    </source>
</reference>
<evidence type="ECO:0008006" key="3">
    <source>
        <dbReference type="Google" id="ProtNLM"/>
    </source>
</evidence>
<dbReference type="Proteomes" id="UP000092884">
    <property type="component" value="Chromosome"/>
</dbReference>
<dbReference type="AlphaFoldDB" id="A0A1B1U6Y1"/>
<proteinExistence type="predicted"/>
<dbReference type="KEGG" id="het:BBW65_07055"/>
<organism evidence="1 2">
    <name type="scientific">Helicobacter enhydrae</name>
    <dbReference type="NCBI Taxonomy" id="222136"/>
    <lineage>
        <taxon>Bacteria</taxon>
        <taxon>Pseudomonadati</taxon>
        <taxon>Campylobacterota</taxon>
        <taxon>Epsilonproteobacteria</taxon>
        <taxon>Campylobacterales</taxon>
        <taxon>Helicobacteraceae</taxon>
        <taxon>Helicobacter</taxon>
    </lineage>
</organism>
<dbReference type="Gene3D" id="3.40.50.300">
    <property type="entry name" value="P-loop containing nucleotide triphosphate hydrolases"/>
    <property type="match status" value="1"/>
</dbReference>
<dbReference type="OrthoDB" id="378710at2"/>